<keyword evidence="5" id="KW-1185">Reference proteome</keyword>
<feature type="domain" description="Response regulatory" evidence="3">
    <location>
        <begin position="3"/>
        <end position="117"/>
    </location>
</feature>
<dbReference type="Gene3D" id="3.40.50.2300">
    <property type="match status" value="1"/>
</dbReference>
<dbReference type="AlphaFoldDB" id="A0A967C494"/>
<dbReference type="SUPFAM" id="SSF52172">
    <property type="entry name" value="CheY-like"/>
    <property type="match status" value="1"/>
</dbReference>
<sequence length="125" mass="13546">MAHILVAEDDTAVQSFVSRALAHRGHKVTSVEDGVQALEALGGREFDLLITDIVMPSLDGIGLALKVAKDHPSLPVLLMTGYSAERQRAHNLEELICEVITKPFTLLEICEAAEAALETEPMTCH</sequence>
<dbReference type="InterPro" id="IPR001789">
    <property type="entry name" value="Sig_transdc_resp-reg_receiver"/>
</dbReference>
<feature type="modified residue" description="4-aspartylphosphate" evidence="2">
    <location>
        <position position="52"/>
    </location>
</feature>
<dbReference type="Pfam" id="PF00072">
    <property type="entry name" value="Response_reg"/>
    <property type="match status" value="1"/>
</dbReference>
<evidence type="ECO:0000259" key="3">
    <source>
        <dbReference type="PROSITE" id="PS50110"/>
    </source>
</evidence>
<organism evidence="4 5">
    <name type="scientific">Pelagibius litoralis</name>
    <dbReference type="NCBI Taxonomy" id="374515"/>
    <lineage>
        <taxon>Bacteria</taxon>
        <taxon>Pseudomonadati</taxon>
        <taxon>Pseudomonadota</taxon>
        <taxon>Alphaproteobacteria</taxon>
        <taxon>Rhodospirillales</taxon>
        <taxon>Rhodovibrionaceae</taxon>
        <taxon>Pelagibius</taxon>
    </lineage>
</organism>
<comment type="caution">
    <text evidence="4">The sequence shown here is derived from an EMBL/GenBank/DDBJ whole genome shotgun (WGS) entry which is preliminary data.</text>
</comment>
<dbReference type="PROSITE" id="PS50110">
    <property type="entry name" value="RESPONSE_REGULATORY"/>
    <property type="match status" value="1"/>
</dbReference>
<dbReference type="SMART" id="SM00448">
    <property type="entry name" value="REC"/>
    <property type="match status" value="1"/>
</dbReference>
<reference evidence="4" key="1">
    <citation type="submission" date="2020-03" db="EMBL/GenBank/DDBJ databases">
        <title>Genome of Pelagibius litoralis DSM 21314T.</title>
        <authorList>
            <person name="Wang G."/>
        </authorList>
    </citation>
    <scope>NUCLEOTIDE SEQUENCE</scope>
    <source>
        <strain evidence="4">DSM 21314</strain>
    </source>
</reference>
<dbReference type="InterPro" id="IPR011006">
    <property type="entry name" value="CheY-like_superfamily"/>
</dbReference>
<gene>
    <name evidence="4" type="ORF">HBA54_07450</name>
</gene>
<dbReference type="Proteomes" id="UP000761264">
    <property type="component" value="Unassembled WGS sequence"/>
</dbReference>
<dbReference type="PANTHER" id="PTHR44591:SF21">
    <property type="entry name" value="TWO-COMPONENT RESPONSE REGULATOR"/>
    <property type="match status" value="1"/>
</dbReference>
<dbReference type="PANTHER" id="PTHR44591">
    <property type="entry name" value="STRESS RESPONSE REGULATOR PROTEIN 1"/>
    <property type="match status" value="1"/>
</dbReference>
<protein>
    <submittedName>
        <fullName evidence="4">Response regulator</fullName>
    </submittedName>
</protein>
<name>A0A967C494_9PROT</name>
<keyword evidence="1 2" id="KW-0597">Phosphoprotein</keyword>
<dbReference type="GO" id="GO:0000160">
    <property type="term" value="P:phosphorelay signal transduction system"/>
    <property type="evidence" value="ECO:0007669"/>
    <property type="project" value="InterPro"/>
</dbReference>
<dbReference type="InterPro" id="IPR050595">
    <property type="entry name" value="Bact_response_regulator"/>
</dbReference>
<evidence type="ECO:0000313" key="5">
    <source>
        <dbReference type="Proteomes" id="UP000761264"/>
    </source>
</evidence>
<evidence type="ECO:0000256" key="1">
    <source>
        <dbReference type="ARBA" id="ARBA00022553"/>
    </source>
</evidence>
<dbReference type="RefSeq" id="WP_167222964.1">
    <property type="nucleotide sequence ID" value="NZ_JAAQPH010000004.1"/>
</dbReference>
<evidence type="ECO:0000256" key="2">
    <source>
        <dbReference type="PROSITE-ProRule" id="PRU00169"/>
    </source>
</evidence>
<proteinExistence type="predicted"/>
<dbReference type="EMBL" id="JAAQPH010000004">
    <property type="protein sequence ID" value="NIA68425.1"/>
    <property type="molecule type" value="Genomic_DNA"/>
</dbReference>
<accession>A0A967C494</accession>
<dbReference type="CDD" id="cd00156">
    <property type="entry name" value="REC"/>
    <property type="match status" value="1"/>
</dbReference>
<evidence type="ECO:0000313" key="4">
    <source>
        <dbReference type="EMBL" id="NIA68425.1"/>
    </source>
</evidence>